<comment type="subunit">
    <text evidence="5">Homodimer.</text>
</comment>
<evidence type="ECO:0000313" key="11">
    <source>
        <dbReference type="Proteomes" id="UP000054742"/>
    </source>
</evidence>
<dbReference type="NCBIfam" id="NF004231">
    <property type="entry name" value="PRK05679.1"/>
    <property type="match status" value="1"/>
</dbReference>
<dbReference type="PANTHER" id="PTHR10851">
    <property type="entry name" value="PYRIDOXINE-5-PHOSPHATE OXIDASE"/>
    <property type="match status" value="1"/>
</dbReference>
<accession>A0A0W0S0G6</accession>
<comment type="catalytic activity">
    <reaction evidence="5">
        <text>pyridoxamine 5'-phosphate + O2 + H2O = pyridoxal 5'-phosphate + H2O2 + NH4(+)</text>
        <dbReference type="Rhea" id="RHEA:15817"/>
        <dbReference type="ChEBI" id="CHEBI:15377"/>
        <dbReference type="ChEBI" id="CHEBI:15379"/>
        <dbReference type="ChEBI" id="CHEBI:16240"/>
        <dbReference type="ChEBI" id="CHEBI:28938"/>
        <dbReference type="ChEBI" id="CHEBI:58451"/>
        <dbReference type="ChEBI" id="CHEBI:597326"/>
        <dbReference type="EC" id="1.4.3.5"/>
    </reaction>
</comment>
<evidence type="ECO:0000256" key="3">
    <source>
        <dbReference type="ARBA" id="ARBA00022643"/>
    </source>
</evidence>
<protein>
    <recommendedName>
        <fullName evidence="5">Pyridoxine/pyridoxamine 5'-phosphate oxidase</fullName>
        <ecNumber evidence="5">1.4.3.5</ecNumber>
    </recommendedName>
    <alternativeName>
        <fullName evidence="5">PNP/PMP oxidase</fullName>
        <shortName evidence="5">PNPOx</shortName>
    </alternativeName>
    <alternativeName>
        <fullName evidence="5">Pyridoxal 5'-phosphate synthase</fullName>
    </alternativeName>
</protein>
<dbReference type="EMBL" id="LNXV01000036">
    <property type="protein sequence ID" value="KTC76814.1"/>
    <property type="molecule type" value="Genomic_DNA"/>
</dbReference>
<comment type="caution">
    <text evidence="5">Lacks conserved residue(s) required for the propagation of feature annotation.</text>
</comment>
<evidence type="ECO:0000256" key="6">
    <source>
        <dbReference type="PIRSR" id="PIRSR000190-1"/>
    </source>
</evidence>
<proteinExistence type="inferred from homology"/>
<dbReference type="Gene3D" id="2.30.110.10">
    <property type="entry name" value="Electron Transport, Fmn-binding Protein, Chain A"/>
    <property type="match status" value="1"/>
</dbReference>
<dbReference type="EC" id="1.4.3.5" evidence="5"/>
<keyword evidence="4 5" id="KW-0560">Oxidoreductase</keyword>
<feature type="binding site" evidence="6">
    <location>
        <begin position="30"/>
        <end position="33"/>
    </location>
    <ligand>
        <name>substrate</name>
    </ligand>
</feature>
<keyword evidence="11" id="KW-1185">Reference proteome</keyword>
<dbReference type="AlphaFoldDB" id="A0A0W0S0G6"/>
<organism evidence="10 11">
    <name type="scientific">Legionella brunensis</name>
    <dbReference type="NCBI Taxonomy" id="29422"/>
    <lineage>
        <taxon>Bacteria</taxon>
        <taxon>Pseudomonadati</taxon>
        <taxon>Pseudomonadota</taxon>
        <taxon>Gammaproteobacteria</taxon>
        <taxon>Legionellales</taxon>
        <taxon>Legionellaceae</taxon>
        <taxon>Legionella</taxon>
    </lineage>
</organism>
<dbReference type="GO" id="GO:0010181">
    <property type="term" value="F:FMN binding"/>
    <property type="evidence" value="ECO:0007669"/>
    <property type="project" value="UniProtKB-UniRule"/>
</dbReference>
<feature type="binding site" evidence="5 6">
    <location>
        <position position="153"/>
    </location>
    <ligand>
        <name>substrate</name>
    </ligand>
</feature>
<evidence type="ECO:0000259" key="8">
    <source>
        <dbReference type="Pfam" id="PF01243"/>
    </source>
</evidence>
<evidence type="ECO:0000313" key="10">
    <source>
        <dbReference type="EMBL" id="KTC76814.1"/>
    </source>
</evidence>
<comment type="similarity">
    <text evidence="1 5">Belongs to the pyridoxamine 5'-phosphate oxidase family.</text>
</comment>
<feature type="domain" description="Pyridoxamine 5'-phosphate oxidase N-terminal" evidence="8">
    <location>
        <begin position="64"/>
        <end position="173"/>
    </location>
</feature>
<dbReference type="PIRSF" id="PIRSF000190">
    <property type="entry name" value="Pyd_amn-ph_oxd"/>
    <property type="match status" value="1"/>
</dbReference>
<feature type="binding site" evidence="5 7">
    <location>
        <begin position="162"/>
        <end position="163"/>
    </location>
    <ligand>
        <name>FMN</name>
        <dbReference type="ChEBI" id="CHEBI:58210"/>
    </ligand>
</feature>
<sequence>MPHVFVYHLIPKTLAMSIRMGNWKTLADIRREYGELSLSEGEISNCPITQFKRWFEEVLSVERSDPTAMVLSTADEQGFPDSRVVLLKGLEEDAFIFYTNYQSIKALQLNHTPYAALNFYWPEMARQVRVRGRVKRTSQQQSDTYFASRPLASQLSAIVSAQSQQISDRKSLEEALNKLIAEHGQKAVVRPENWGGYLVIPDGIEFWQGRNNRLHDRIYYYKKKGEWVYCRLAP</sequence>
<feature type="binding site" evidence="5 7">
    <location>
        <position position="105"/>
    </location>
    <ligand>
        <name>FMN</name>
        <dbReference type="ChEBI" id="CHEBI:58210"/>
    </ligand>
</feature>
<dbReference type="Proteomes" id="UP000054742">
    <property type="component" value="Unassembled WGS sequence"/>
</dbReference>
<dbReference type="NCBIfam" id="TIGR00558">
    <property type="entry name" value="pdxH"/>
    <property type="match status" value="1"/>
</dbReference>
<feature type="binding site" evidence="5 6">
    <location>
        <position position="149"/>
    </location>
    <ligand>
        <name>substrate</name>
    </ligand>
</feature>
<keyword evidence="3 5" id="KW-0288">FMN</keyword>
<comment type="pathway">
    <text evidence="5">Cofactor metabolism; pyridoxal 5'-phosphate salvage; pyridoxal 5'-phosphate from pyridoxamine 5'-phosphate: step 1/1.</text>
</comment>
<reference evidence="10 11" key="1">
    <citation type="submission" date="2015-11" db="EMBL/GenBank/DDBJ databases">
        <title>Genomic analysis of 38 Legionella species identifies large and diverse effector repertoires.</title>
        <authorList>
            <person name="Burstein D."/>
            <person name="Amaro F."/>
            <person name="Zusman T."/>
            <person name="Lifshitz Z."/>
            <person name="Cohen O."/>
            <person name="Gilbert J.A."/>
            <person name="Pupko T."/>
            <person name="Shuman H.A."/>
            <person name="Segal G."/>
        </authorList>
    </citation>
    <scope>NUCLEOTIDE SEQUENCE [LARGE SCALE GENOMIC DNA]</scope>
    <source>
        <strain evidence="10 11">ATCC 43878</strain>
    </source>
</reference>
<evidence type="ECO:0000256" key="4">
    <source>
        <dbReference type="ARBA" id="ARBA00023002"/>
    </source>
</evidence>
<dbReference type="PATRIC" id="fig|29422.6.peg.3097"/>
<dbReference type="GO" id="GO:0004733">
    <property type="term" value="F:pyridoxamine phosphate oxidase activity"/>
    <property type="evidence" value="ECO:0007669"/>
    <property type="project" value="UniProtKB-UniRule"/>
</dbReference>
<evidence type="ECO:0000256" key="7">
    <source>
        <dbReference type="PIRSR" id="PIRSR000190-2"/>
    </source>
</evidence>
<gene>
    <name evidence="5 10" type="primary">pdxH</name>
    <name evidence="10" type="ORF">Lbru_2921</name>
</gene>
<dbReference type="Pfam" id="PF01243">
    <property type="entry name" value="PNPOx_N"/>
    <property type="match status" value="1"/>
</dbReference>
<feature type="binding site" evidence="5 7">
    <location>
        <begin position="98"/>
        <end position="99"/>
    </location>
    <ligand>
        <name>FMN</name>
        <dbReference type="ChEBI" id="CHEBI:58210"/>
    </ligand>
</feature>
<dbReference type="HAMAP" id="MF_01629">
    <property type="entry name" value="PdxH"/>
    <property type="match status" value="1"/>
</dbReference>
<dbReference type="InterPro" id="IPR011576">
    <property type="entry name" value="Pyridox_Oxase_N"/>
</dbReference>
<comment type="catalytic activity">
    <reaction evidence="5">
        <text>pyridoxine 5'-phosphate + O2 = pyridoxal 5'-phosphate + H2O2</text>
        <dbReference type="Rhea" id="RHEA:15149"/>
        <dbReference type="ChEBI" id="CHEBI:15379"/>
        <dbReference type="ChEBI" id="CHEBI:16240"/>
        <dbReference type="ChEBI" id="CHEBI:58589"/>
        <dbReference type="ChEBI" id="CHEBI:597326"/>
        <dbReference type="EC" id="1.4.3.5"/>
    </reaction>
</comment>
<comment type="caution">
    <text evidence="10">The sequence shown here is derived from an EMBL/GenBank/DDBJ whole genome shotgun (WGS) entry which is preliminary data.</text>
</comment>
<feature type="binding site" evidence="5 6">
    <location>
        <position position="88"/>
    </location>
    <ligand>
        <name>substrate</name>
    </ligand>
</feature>
<dbReference type="InterPro" id="IPR012349">
    <property type="entry name" value="Split_barrel_FMN-bd"/>
</dbReference>
<comment type="function">
    <text evidence="5">Catalyzes the oxidation of either pyridoxine 5'-phosphate (PNP) or pyridoxamine 5'-phosphate (PMP) into pyridoxal 5'-phosphate (PLP).</text>
</comment>
<feature type="binding site" evidence="5 7">
    <location>
        <begin position="83"/>
        <end position="88"/>
    </location>
    <ligand>
        <name>FMN</name>
        <dbReference type="ChEBI" id="CHEBI:58210"/>
    </ligand>
</feature>
<comment type="cofactor">
    <cofactor evidence="5 7">
        <name>FMN</name>
        <dbReference type="ChEBI" id="CHEBI:58210"/>
    </cofactor>
    <text evidence="5 7">Binds 1 FMN per subunit.</text>
</comment>
<keyword evidence="2 5" id="KW-0285">Flavoprotein</keyword>
<feature type="binding site" evidence="5 7">
    <location>
        <position position="207"/>
    </location>
    <ligand>
        <name>FMN</name>
        <dbReference type="ChEBI" id="CHEBI:58210"/>
    </ligand>
</feature>
<dbReference type="GO" id="GO:0008615">
    <property type="term" value="P:pyridoxine biosynthetic process"/>
    <property type="evidence" value="ECO:0007669"/>
    <property type="project" value="UniProtKB-UniRule"/>
</dbReference>
<evidence type="ECO:0000256" key="5">
    <source>
        <dbReference type="HAMAP-Rule" id="MF_01629"/>
    </source>
</evidence>
<feature type="binding site" evidence="5 7">
    <location>
        <position position="127"/>
    </location>
    <ligand>
        <name>FMN</name>
        <dbReference type="ChEBI" id="CHEBI:58210"/>
    </ligand>
</feature>
<dbReference type="SUPFAM" id="SSF50475">
    <property type="entry name" value="FMN-binding split barrel"/>
    <property type="match status" value="1"/>
</dbReference>
<dbReference type="UniPathway" id="UPA01068">
    <property type="reaction ID" value="UER00304"/>
</dbReference>
<evidence type="ECO:0000256" key="1">
    <source>
        <dbReference type="ARBA" id="ARBA00007301"/>
    </source>
</evidence>
<feature type="binding site" evidence="5 7">
    <location>
        <position position="217"/>
    </location>
    <ligand>
        <name>FMN</name>
        <dbReference type="ChEBI" id="CHEBI:58210"/>
    </ligand>
</feature>
<dbReference type="InterPro" id="IPR000659">
    <property type="entry name" value="Pyridox_Oxase"/>
</dbReference>
<dbReference type="InterPro" id="IPR019740">
    <property type="entry name" value="Pyridox_Oxase_CS"/>
</dbReference>
<dbReference type="PROSITE" id="PS01064">
    <property type="entry name" value="PYRIDOX_OXIDASE"/>
    <property type="match status" value="1"/>
</dbReference>
<keyword evidence="5" id="KW-0664">Pyridoxine biosynthesis</keyword>
<dbReference type="STRING" id="29422.Lbru_2921"/>
<feature type="binding site" evidence="5 6">
    <location>
        <begin position="213"/>
        <end position="215"/>
    </location>
    <ligand>
        <name>substrate</name>
    </ligand>
</feature>
<comment type="pathway">
    <text evidence="5">Cofactor metabolism; pyridoxal 5'-phosphate salvage; pyridoxal 5'-phosphate from pyridoxine 5'-phosphate: step 1/1.</text>
</comment>
<feature type="domain" description="Pyridoxine 5'-phosphate oxidase dimerisation C-terminal" evidence="9">
    <location>
        <begin position="194"/>
        <end position="234"/>
    </location>
</feature>
<feature type="binding site" evidence="5 6">
    <location>
        <position position="145"/>
    </location>
    <ligand>
        <name>substrate</name>
    </ligand>
</feature>
<evidence type="ECO:0000259" key="9">
    <source>
        <dbReference type="Pfam" id="PF10590"/>
    </source>
</evidence>
<evidence type="ECO:0000256" key="2">
    <source>
        <dbReference type="ARBA" id="ARBA00022630"/>
    </source>
</evidence>
<dbReference type="PANTHER" id="PTHR10851:SF0">
    <property type="entry name" value="PYRIDOXINE-5'-PHOSPHATE OXIDASE"/>
    <property type="match status" value="1"/>
</dbReference>
<name>A0A0W0S0G6_9GAMM</name>
<dbReference type="Pfam" id="PF10590">
    <property type="entry name" value="PNP_phzG_C"/>
    <property type="match status" value="1"/>
</dbReference>
<dbReference type="InterPro" id="IPR019576">
    <property type="entry name" value="Pyridoxamine_oxidase_dimer_C"/>
</dbReference>